<comment type="caution">
    <text evidence="1">The sequence shown here is derived from an EMBL/GenBank/DDBJ whole genome shotgun (WGS) entry which is preliminary data.</text>
</comment>
<proteinExistence type="predicted"/>
<protein>
    <submittedName>
        <fullName evidence="1">Uncharacterized protein</fullName>
    </submittedName>
</protein>
<dbReference type="AlphaFoldDB" id="A0A2V0R930"/>
<name>A0A2V0R930_9ZZZZ</name>
<dbReference type="EMBL" id="BDQA01000338">
    <property type="protein sequence ID" value="GBH21789.1"/>
    <property type="molecule type" value="Genomic_RNA"/>
</dbReference>
<organism evidence="1">
    <name type="scientific">viral metagenome</name>
    <dbReference type="NCBI Taxonomy" id="1070528"/>
    <lineage>
        <taxon>unclassified sequences</taxon>
        <taxon>metagenomes</taxon>
        <taxon>organismal metagenomes</taxon>
    </lineage>
</organism>
<reference evidence="1" key="1">
    <citation type="submission" date="2017-04" db="EMBL/GenBank/DDBJ databases">
        <title>Unveiling RNA virosphere associated with marine microorganisms.</title>
        <authorList>
            <person name="Urayama S."/>
            <person name="Takaki Y."/>
            <person name="Nishi S."/>
            <person name="Yoshida Y."/>
            <person name="Deguchi S."/>
            <person name="Takai K."/>
            <person name="Nunoura T."/>
        </authorList>
    </citation>
    <scope>NUCLEOTIDE SEQUENCE</scope>
</reference>
<accession>A0A2V0R930</accession>
<sequence>MEVVAFISGRLMAHKDWDINTDSDSWNSAISAFEGLPDFMPYKRGLEELRKNICFYFSLSSIDSSEVGINEYFRCPCGAHRELEVVLSPELKCYHRMIMMCISSVIREAITVSRVSAGNDEARCAYCNELISMRVLVSKNVSEIRDHIATQLDVDDGVRLCYCDKNNVCKCYLEQSLGFGSCVPMIYASQGYHARHSSWCNKCEFPRFCTNPVSLNEEIAESLISAENKGTLDVPFTHEADVMPLGMCVVNSRLISDFLAYSSKRKTIYFQAGCGCLLDGACRCNTDDFIVDSMFVDRCVTPSMAMSMRSALKERDITFITDCTMCGKTQLCPETSMNTFTAYDETCVDTSDNIVHLQPTNRVISEYLGLTRLFP</sequence>
<evidence type="ECO:0000313" key="1">
    <source>
        <dbReference type="EMBL" id="GBH21789.1"/>
    </source>
</evidence>